<dbReference type="SUPFAM" id="SSF50129">
    <property type="entry name" value="GroES-like"/>
    <property type="match status" value="1"/>
</dbReference>
<dbReference type="PANTHER" id="PTHR43205:SF73">
    <property type="entry name" value="2-ALKENAL REDUCTASE (NADP(+)-DEPENDENT)-LIKE"/>
    <property type="match status" value="1"/>
</dbReference>
<evidence type="ECO:0000313" key="5">
    <source>
        <dbReference type="RefSeq" id="XP_021809505.1"/>
    </source>
</evidence>
<dbReference type="Pfam" id="PF16884">
    <property type="entry name" value="ADH_N_2"/>
    <property type="match status" value="1"/>
</dbReference>
<keyword evidence="1" id="KW-0560">Oxidoreductase</keyword>
<dbReference type="InterPro" id="IPR011032">
    <property type="entry name" value="GroES-like_sf"/>
</dbReference>
<evidence type="ECO:0000259" key="2">
    <source>
        <dbReference type="Pfam" id="PF00107"/>
    </source>
</evidence>
<protein>
    <submittedName>
        <fullName evidence="5">2-alkenal reductase (NADP(+)-dependent)-like</fullName>
    </submittedName>
</protein>
<dbReference type="Proteomes" id="UP000515124">
    <property type="component" value="Unplaced"/>
</dbReference>
<dbReference type="AlphaFoldDB" id="A0A6P5RXH3"/>
<keyword evidence="4" id="KW-1185">Reference proteome</keyword>
<accession>A0A6P5RXH3</accession>
<dbReference type="FunFam" id="3.40.50.720:FF:000121">
    <property type="entry name" value="Prostaglandin reductase 2"/>
    <property type="match status" value="1"/>
</dbReference>
<name>A0A6P5RXH3_PRUAV</name>
<dbReference type="PANTHER" id="PTHR43205">
    <property type="entry name" value="PROSTAGLANDIN REDUCTASE"/>
    <property type="match status" value="1"/>
</dbReference>
<dbReference type="GeneID" id="110753019"/>
<dbReference type="SUPFAM" id="SSF51735">
    <property type="entry name" value="NAD(P)-binding Rossmann-fold domains"/>
    <property type="match status" value="1"/>
</dbReference>
<gene>
    <name evidence="5" type="primary">LOC110753019</name>
</gene>
<dbReference type="InterPro" id="IPR013149">
    <property type="entry name" value="ADH-like_C"/>
</dbReference>
<dbReference type="InterPro" id="IPR036291">
    <property type="entry name" value="NAD(P)-bd_dom_sf"/>
</dbReference>
<dbReference type="Gene3D" id="3.90.180.10">
    <property type="entry name" value="Medium-chain alcohol dehydrogenases, catalytic domain"/>
    <property type="match status" value="2"/>
</dbReference>
<dbReference type="KEGG" id="pavi:110753019"/>
<dbReference type="Gene3D" id="3.40.50.720">
    <property type="entry name" value="NAD(P)-binding Rossmann-like Domain"/>
    <property type="match status" value="1"/>
</dbReference>
<dbReference type="InterPro" id="IPR045010">
    <property type="entry name" value="MDR_fam"/>
</dbReference>
<evidence type="ECO:0000256" key="1">
    <source>
        <dbReference type="ARBA" id="ARBA00023002"/>
    </source>
</evidence>
<dbReference type="GO" id="GO:0032440">
    <property type="term" value="F:2-alkenal reductase [NAD(P)H] activity"/>
    <property type="evidence" value="ECO:0007669"/>
    <property type="project" value="TreeGrafter"/>
</dbReference>
<dbReference type="Pfam" id="PF00107">
    <property type="entry name" value="ADH_zinc_N"/>
    <property type="match status" value="1"/>
</dbReference>
<evidence type="ECO:0000313" key="4">
    <source>
        <dbReference type="Proteomes" id="UP000515124"/>
    </source>
</evidence>
<dbReference type="InterPro" id="IPR041694">
    <property type="entry name" value="ADH_N_2"/>
</dbReference>
<feature type="domain" description="Oxidoreductase N-terminal" evidence="3">
    <location>
        <begin position="19"/>
        <end position="122"/>
    </location>
</feature>
<evidence type="ECO:0000259" key="3">
    <source>
        <dbReference type="Pfam" id="PF16884"/>
    </source>
</evidence>
<organism evidence="4 5">
    <name type="scientific">Prunus avium</name>
    <name type="common">Cherry</name>
    <name type="synonym">Cerasus avium</name>
    <dbReference type="NCBI Taxonomy" id="42229"/>
    <lineage>
        <taxon>Eukaryota</taxon>
        <taxon>Viridiplantae</taxon>
        <taxon>Streptophyta</taxon>
        <taxon>Embryophyta</taxon>
        <taxon>Tracheophyta</taxon>
        <taxon>Spermatophyta</taxon>
        <taxon>Magnoliopsida</taxon>
        <taxon>eudicotyledons</taxon>
        <taxon>Gunneridae</taxon>
        <taxon>Pentapetalae</taxon>
        <taxon>rosids</taxon>
        <taxon>fabids</taxon>
        <taxon>Rosales</taxon>
        <taxon>Rosaceae</taxon>
        <taxon>Amygdaloideae</taxon>
        <taxon>Amygdaleae</taxon>
        <taxon>Prunus</taxon>
    </lineage>
</organism>
<dbReference type="RefSeq" id="XP_021809505.1">
    <property type="nucleotide sequence ID" value="XM_021953813.1"/>
</dbReference>
<reference evidence="5" key="1">
    <citation type="submission" date="2025-08" db="UniProtKB">
        <authorList>
            <consortium name="RefSeq"/>
        </authorList>
    </citation>
    <scope>IDENTIFICATION</scope>
</reference>
<proteinExistence type="predicted"/>
<feature type="domain" description="Alcohol dehydrogenase-like C-terminal" evidence="2">
    <location>
        <begin position="145"/>
        <end position="278"/>
    </location>
</feature>
<sequence length="323" mass="35836">MNKGDEEKRTMMKKLIPNKQIVLNHYVTGYPKESDFGLRSSTTSCTLSHGSTSSAVLLKNLYLSCDPYMRHRMSDHISHSGTIVQSFTSGSVLVGYGVSKVIESTHPSFKEGILGMPGIAAYAGFHKICYPKEGDCVYVSSASGGVGQLVGQFAKLMGCYVVGSASTKEKVDLLKHKMGFDEAFNYKEEYDLGSALRRYFPQGIDIYFDNVGGHMLDEVILHMKVHGRIALCGMISQYNIEKPEGVHNMFSLIMKRIEMKGFAETDFRHVYPELVELCIKYLQEGKLVYVEDIAQGLENASSALVGIFYGRNVGKQVVCIAKE</sequence>